<protein>
    <submittedName>
        <fullName evidence="7">GMC oxidoreductase</fullName>
    </submittedName>
</protein>
<dbReference type="PANTHER" id="PTHR11552">
    <property type="entry name" value="GLUCOSE-METHANOL-CHOLINE GMC OXIDOREDUCTASE"/>
    <property type="match status" value="1"/>
</dbReference>
<proteinExistence type="inferred from homology"/>
<dbReference type="Proteomes" id="UP000799429">
    <property type="component" value="Unassembled WGS sequence"/>
</dbReference>
<dbReference type="PIRSF" id="PIRSF000137">
    <property type="entry name" value="Alcohol_oxidase"/>
    <property type="match status" value="1"/>
</dbReference>
<name>A0A9P4S5F9_9PEZI</name>
<keyword evidence="2" id="KW-0325">Glycoprotein</keyword>
<accession>A0A9P4S5F9</accession>
<comment type="caution">
    <text evidence="7">The sequence shown here is derived from an EMBL/GenBank/DDBJ whole genome shotgun (WGS) entry which is preliminary data.</text>
</comment>
<dbReference type="GO" id="GO:0050660">
    <property type="term" value="F:flavin adenine dinucleotide binding"/>
    <property type="evidence" value="ECO:0007669"/>
    <property type="project" value="InterPro"/>
</dbReference>
<keyword evidence="4" id="KW-0274">FAD</keyword>
<dbReference type="OrthoDB" id="269227at2759"/>
<feature type="domain" description="Glucose-methanol-choline oxidoreductase C-terminal" evidence="6">
    <location>
        <begin position="477"/>
        <end position="613"/>
    </location>
</feature>
<feature type="active site" description="Proton donor" evidence="3">
    <location>
        <position position="560"/>
    </location>
</feature>
<evidence type="ECO:0000313" key="8">
    <source>
        <dbReference type="Proteomes" id="UP000799429"/>
    </source>
</evidence>
<dbReference type="InterPro" id="IPR000172">
    <property type="entry name" value="GMC_OxRdtase_N"/>
</dbReference>
<feature type="binding site" evidence="4">
    <location>
        <begin position="605"/>
        <end position="606"/>
    </location>
    <ligand>
        <name>FAD</name>
        <dbReference type="ChEBI" id="CHEBI:57692"/>
    </ligand>
</feature>
<evidence type="ECO:0000313" key="7">
    <source>
        <dbReference type="EMBL" id="KAF2836215.1"/>
    </source>
</evidence>
<keyword evidence="4" id="KW-0285">Flavoprotein</keyword>
<sequence length="634" mass="68440">MATIRSLSAIGFILAYGSYALAVPTFSHIEARRLLGSSFGIPGNNATFDYVIVGGGTAGLTLATRLAEQQSGSVAIVEAGGFYEVGNGNISQIPAYDGVYAGRGEDDWQPMVDWGYQTTPQVGGYGDSIHYARGKCLGGSSARNYMAYQRGTKASYQKWADLAGDQSYSWDSFLPFFEKSLKFTPPNMELRFANGTPEYDIEVMGDGSGPLSVTFSHYVQAFGTWATKGLEAIGIPIAPGFQSGTLEGQSYSMFTINATTMTRDSSETSFLRRALAYTNYYVYQMTLAKRILFDDSKRAVGVLVDTQGMEYVLSARKEVILTAGVFGSPQLLMVSGVGPAAVLEEHGIPVIADRPGVGQNMQDHVYFGPSYRVNAPTLSALSDPAFVAQAAVEFNENAAGMLTNPTTDVLAWEKVPEPLRSQLSNETLATLATYPADWPELEYLSLGGYLGFQENLARGGPNDGYNYASLAIALCTPVSRGNLTIASPDTSVAPLINPNFLTHRADIEVAVAGYKRVREFWQSDAMAPFVIGEEAFPGPEVETDAQIEDIIRRTYNTIYHAACTCSMGRSNDTMAVVDSHARVYGVKRIRVVDASSFAVLPPGHPQATVYAFAEKMACAITGNCEESIVGARRF</sequence>
<dbReference type="PANTHER" id="PTHR11552:SF138">
    <property type="entry name" value="DEHYDROGENASE PKFF-RELATED"/>
    <property type="match status" value="1"/>
</dbReference>
<keyword evidence="8" id="KW-1185">Reference proteome</keyword>
<organism evidence="7 8">
    <name type="scientific">Patellaria atrata CBS 101060</name>
    <dbReference type="NCBI Taxonomy" id="1346257"/>
    <lineage>
        <taxon>Eukaryota</taxon>
        <taxon>Fungi</taxon>
        <taxon>Dikarya</taxon>
        <taxon>Ascomycota</taxon>
        <taxon>Pezizomycotina</taxon>
        <taxon>Dothideomycetes</taxon>
        <taxon>Dothideomycetes incertae sedis</taxon>
        <taxon>Patellariales</taxon>
        <taxon>Patellariaceae</taxon>
        <taxon>Patellaria</taxon>
    </lineage>
</organism>
<evidence type="ECO:0000256" key="3">
    <source>
        <dbReference type="PIRSR" id="PIRSR000137-1"/>
    </source>
</evidence>
<gene>
    <name evidence="7" type="ORF">M501DRAFT_939968</name>
</gene>
<evidence type="ECO:0000256" key="2">
    <source>
        <dbReference type="ARBA" id="ARBA00023180"/>
    </source>
</evidence>
<comment type="cofactor">
    <cofactor evidence="4">
        <name>FAD</name>
        <dbReference type="ChEBI" id="CHEBI:57692"/>
    </cofactor>
</comment>
<feature type="active site" description="Proton acceptor" evidence="3">
    <location>
        <position position="604"/>
    </location>
</feature>
<dbReference type="SUPFAM" id="SSF54373">
    <property type="entry name" value="FAD-linked reductases, C-terminal domain"/>
    <property type="match status" value="1"/>
</dbReference>
<dbReference type="Gene3D" id="3.30.560.10">
    <property type="entry name" value="Glucose Oxidase, domain 3"/>
    <property type="match status" value="1"/>
</dbReference>
<reference evidence="7" key="1">
    <citation type="journal article" date="2020" name="Stud. Mycol.">
        <title>101 Dothideomycetes genomes: a test case for predicting lifestyles and emergence of pathogens.</title>
        <authorList>
            <person name="Haridas S."/>
            <person name="Albert R."/>
            <person name="Binder M."/>
            <person name="Bloem J."/>
            <person name="Labutti K."/>
            <person name="Salamov A."/>
            <person name="Andreopoulos B."/>
            <person name="Baker S."/>
            <person name="Barry K."/>
            <person name="Bills G."/>
            <person name="Bluhm B."/>
            <person name="Cannon C."/>
            <person name="Castanera R."/>
            <person name="Culley D."/>
            <person name="Daum C."/>
            <person name="Ezra D."/>
            <person name="Gonzalez J."/>
            <person name="Henrissat B."/>
            <person name="Kuo A."/>
            <person name="Liang C."/>
            <person name="Lipzen A."/>
            <person name="Lutzoni F."/>
            <person name="Magnuson J."/>
            <person name="Mondo S."/>
            <person name="Nolan M."/>
            <person name="Ohm R."/>
            <person name="Pangilinan J."/>
            <person name="Park H.-J."/>
            <person name="Ramirez L."/>
            <person name="Alfaro M."/>
            <person name="Sun H."/>
            <person name="Tritt A."/>
            <person name="Yoshinaga Y."/>
            <person name="Zwiers L.-H."/>
            <person name="Turgeon B."/>
            <person name="Goodwin S."/>
            <person name="Spatafora J."/>
            <person name="Crous P."/>
            <person name="Grigoriev I."/>
        </authorList>
    </citation>
    <scope>NUCLEOTIDE SEQUENCE</scope>
    <source>
        <strain evidence="7">CBS 101060</strain>
    </source>
</reference>
<dbReference type="SUPFAM" id="SSF51905">
    <property type="entry name" value="FAD/NAD(P)-binding domain"/>
    <property type="match status" value="1"/>
</dbReference>
<dbReference type="InterPro" id="IPR012132">
    <property type="entry name" value="GMC_OxRdtase"/>
</dbReference>
<dbReference type="Pfam" id="PF00732">
    <property type="entry name" value="GMC_oxred_N"/>
    <property type="match status" value="1"/>
</dbReference>
<evidence type="ECO:0000259" key="5">
    <source>
        <dbReference type="Pfam" id="PF00732"/>
    </source>
</evidence>
<evidence type="ECO:0000256" key="1">
    <source>
        <dbReference type="ARBA" id="ARBA00010790"/>
    </source>
</evidence>
<dbReference type="Gene3D" id="3.50.50.60">
    <property type="entry name" value="FAD/NAD(P)-binding domain"/>
    <property type="match status" value="1"/>
</dbReference>
<feature type="domain" description="Glucose-methanol-choline oxidoreductase N-terminal" evidence="5">
    <location>
        <begin position="48"/>
        <end position="365"/>
    </location>
</feature>
<dbReference type="GO" id="GO:0044550">
    <property type="term" value="P:secondary metabolite biosynthetic process"/>
    <property type="evidence" value="ECO:0007669"/>
    <property type="project" value="TreeGrafter"/>
</dbReference>
<comment type="similarity">
    <text evidence="1">Belongs to the GMC oxidoreductase family.</text>
</comment>
<dbReference type="AlphaFoldDB" id="A0A9P4S5F9"/>
<dbReference type="GO" id="GO:0016614">
    <property type="term" value="F:oxidoreductase activity, acting on CH-OH group of donors"/>
    <property type="evidence" value="ECO:0007669"/>
    <property type="project" value="InterPro"/>
</dbReference>
<dbReference type="EMBL" id="MU006104">
    <property type="protein sequence ID" value="KAF2836215.1"/>
    <property type="molecule type" value="Genomic_DNA"/>
</dbReference>
<evidence type="ECO:0000259" key="6">
    <source>
        <dbReference type="Pfam" id="PF05199"/>
    </source>
</evidence>
<dbReference type="Pfam" id="PF05199">
    <property type="entry name" value="GMC_oxred_C"/>
    <property type="match status" value="1"/>
</dbReference>
<evidence type="ECO:0000256" key="4">
    <source>
        <dbReference type="PIRSR" id="PIRSR000137-2"/>
    </source>
</evidence>
<dbReference type="InterPro" id="IPR007867">
    <property type="entry name" value="GMC_OxRtase_C"/>
</dbReference>
<dbReference type="InterPro" id="IPR036188">
    <property type="entry name" value="FAD/NAD-bd_sf"/>
</dbReference>